<evidence type="ECO:0000313" key="1">
    <source>
        <dbReference type="EMBL" id="AMQ00969.1"/>
    </source>
</evidence>
<keyword evidence="2" id="KW-1185">Reference proteome</keyword>
<proteinExistence type="predicted"/>
<dbReference type="RefSeq" id="WP_068404547.1">
    <property type="nucleotide sequence ID" value="NZ_CP014504.1"/>
</dbReference>
<dbReference type="OrthoDB" id="772838at2"/>
<dbReference type="EMBL" id="CP014504">
    <property type="protein sequence ID" value="AMQ00969.1"/>
    <property type="molecule type" value="Genomic_DNA"/>
</dbReference>
<sequence length="109" mass="12742">MEGISIVSTELLSNLISKIEMLGSQVQELSAGVKQTKLEPYMTVQDLMDYTHFSRDWVTDHKHEIGCRNVCGKLMFKRKDVDSFMDKTYYKVGNEIEEDRAYTRRAKRK</sequence>
<evidence type="ECO:0000313" key="2">
    <source>
        <dbReference type="Proteomes" id="UP000071561"/>
    </source>
</evidence>
<dbReference type="PATRIC" id="fig|188932.3.peg.4275"/>
<accession>A0A127VJ84</accession>
<protein>
    <submittedName>
        <fullName evidence="1">Uncharacterized protein</fullName>
    </submittedName>
</protein>
<dbReference type="Proteomes" id="UP000071561">
    <property type="component" value="Chromosome"/>
</dbReference>
<gene>
    <name evidence="1" type="ORF">AY601_4118</name>
</gene>
<dbReference type="KEGG" id="pcm:AY601_4118"/>
<name>A0A127VJ84_9SPHI</name>
<dbReference type="AlphaFoldDB" id="A0A127VJ84"/>
<organism evidence="1 2">
    <name type="scientific">Pedobacter cryoconitis</name>
    <dbReference type="NCBI Taxonomy" id="188932"/>
    <lineage>
        <taxon>Bacteria</taxon>
        <taxon>Pseudomonadati</taxon>
        <taxon>Bacteroidota</taxon>
        <taxon>Sphingobacteriia</taxon>
        <taxon>Sphingobacteriales</taxon>
        <taxon>Sphingobacteriaceae</taxon>
        <taxon>Pedobacter</taxon>
    </lineage>
</organism>
<reference evidence="1 2" key="1">
    <citation type="submission" date="2016-03" db="EMBL/GenBank/DDBJ databases">
        <title>Complete genome sequence of Pedobacter cryoconitis PAMC 27485.</title>
        <authorList>
            <person name="Lee J."/>
            <person name="Kim O.-S."/>
        </authorList>
    </citation>
    <scope>NUCLEOTIDE SEQUENCE [LARGE SCALE GENOMIC DNA]</scope>
    <source>
        <strain evidence="1 2">PAMC 27485</strain>
    </source>
</reference>